<dbReference type="GO" id="GO:0005886">
    <property type="term" value="C:plasma membrane"/>
    <property type="evidence" value="ECO:0007669"/>
    <property type="project" value="UniProtKB-SubCell"/>
</dbReference>
<keyword evidence="7 9" id="KW-0472">Membrane</keyword>
<organism evidence="11 12">
    <name type="scientific">Pontibacter oryzae</name>
    <dbReference type="NCBI Taxonomy" id="2304593"/>
    <lineage>
        <taxon>Bacteria</taxon>
        <taxon>Pseudomonadati</taxon>
        <taxon>Bacteroidota</taxon>
        <taxon>Cytophagia</taxon>
        <taxon>Cytophagales</taxon>
        <taxon>Hymenobacteraceae</taxon>
        <taxon>Pontibacter</taxon>
    </lineage>
</organism>
<dbReference type="SMART" id="SM00471">
    <property type="entry name" value="HDc"/>
    <property type="match status" value="1"/>
</dbReference>
<feature type="region of interest" description="Disordered" evidence="8">
    <location>
        <begin position="201"/>
        <end position="221"/>
    </location>
</feature>
<dbReference type="Pfam" id="PF18967">
    <property type="entry name" value="PycTM"/>
    <property type="match status" value="1"/>
</dbReference>
<evidence type="ECO:0000256" key="3">
    <source>
        <dbReference type="ARBA" id="ARBA00022692"/>
    </source>
</evidence>
<dbReference type="InterPro" id="IPR009218">
    <property type="entry name" value="HD_phosphohydro"/>
</dbReference>
<feature type="transmembrane region" description="Helical" evidence="9">
    <location>
        <begin position="274"/>
        <end position="297"/>
    </location>
</feature>
<feature type="transmembrane region" description="Helical" evidence="9">
    <location>
        <begin position="248"/>
        <end position="268"/>
    </location>
</feature>
<comment type="caution">
    <text evidence="11">The sequence shown here is derived from an EMBL/GenBank/DDBJ whole genome shotgun (WGS) entry which is preliminary data.</text>
</comment>
<evidence type="ECO:0000256" key="7">
    <source>
        <dbReference type="ARBA" id="ARBA00023136"/>
    </source>
</evidence>
<evidence type="ECO:0000256" key="8">
    <source>
        <dbReference type="SAM" id="MobiDB-lite"/>
    </source>
</evidence>
<evidence type="ECO:0000259" key="10">
    <source>
        <dbReference type="SMART" id="SM00471"/>
    </source>
</evidence>
<dbReference type="Proteomes" id="UP000266005">
    <property type="component" value="Unassembled WGS sequence"/>
</dbReference>
<evidence type="ECO:0000256" key="9">
    <source>
        <dbReference type="SAM" id="Phobius"/>
    </source>
</evidence>
<accession>A0A399SFM5</accession>
<keyword evidence="3 9" id="KW-0812">Transmembrane</keyword>
<dbReference type="SUPFAM" id="SSF109604">
    <property type="entry name" value="HD-domain/PDEase-like"/>
    <property type="match status" value="1"/>
</dbReference>
<proteinExistence type="predicted"/>
<evidence type="ECO:0000256" key="2">
    <source>
        <dbReference type="ARBA" id="ARBA00022475"/>
    </source>
</evidence>
<dbReference type="AlphaFoldDB" id="A0A399SFM5"/>
<reference evidence="12" key="1">
    <citation type="submission" date="2018-08" db="EMBL/GenBank/DDBJ databases">
        <title>Mucilaginibacter sp. MYSH2.</title>
        <authorList>
            <person name="Seo T."/>
        </authorList>
    </citation>
    <scope>NUCLEOTIDE SEQUENCE [LARGE SCALE GENOMIC DNA]</scope>
    <source>
        <strain evidence="12">KIRAN</strain>
    </source>
</reference>
<protein>
    <submittedName>
        <fullName evidence="11">HD domain-containing protein</fullName>
    </submittedName>
</protein>
<feature type="domain" description="HD/PDEase" evidence="10">
    <location>
        <begin position="26"/>
        <end position="141"/>
    </location>
</feature>
<dbReference type="GO" id="GO:0051607">
    <property type="term" value="P:defense response to virus"/>
    <property type="evidence" value="ECO:0007669"/>
    <property type="project" value="UniProtKB-KW"/>
</dbReference>
<sequence>MDGIKLILDTAAHVRGLFQAHGTSVLPYHSVEHTEEVVTAAERISGHYALNELEYLAVKIAAWFHDVGYLFTHQEDHEEKSAELADAFLSEKQASEALRAKVKECILATKMPQRPASLPAQILCDADLFHLGTLDFANKNEQVRQETELRTERELQEEVWNRASIQFLERHCYHTDFCRQALQEGKADNLQQLLKAEHTFAQEPAAKDKKEKKEKKPKKTERGVETMFRVMSSNHIRLSDMADSKAQILLTISSIIVSLLVSVVFRKLEEEPRLIVPAVILTATSLTTVVFTILVTLPKLTQGRFNKEDIEKKRANLLFFGNYHRMPVEEYEWALKRVMDDSDFLYGSLIRDNYNLGVILERKYRKLRVAYSVFMFGFIASVLSFAIAQLWIAH</sequence>
<evidence type="ECO:0000313" key="11">
    <source>
        <dbReference type="EMBL" id="RIJ42946.1"/>
    </source>
</evidence>
<keyword evidence="6" id="KW-0051">Antiviral defense</keyword>
<keyword evidence="12" id="KW-1185">Reference proteome</keyword>
<evidence type="ECO:0000313" key="12">
    <source>
        <dbReference type="Proteomes" id="UP000266005"/>
    </source>
</evidence>
<keyword evidence="2" id="KW-1003">Cell membrane</keyword>
<dbReference type="Pfam" id="PF01966">
    <property type="entry name" value="HD"/>
    <property type="match status" value="1"/>
</dbReference>
<dbReference type="InterPro" id="IPR043760">
    <property type="entry name" value="PycTM_dom"/>
</dbReference>
<dbReference type="InterPro" id="IPR006674">
    <property type="entry name" value="HD_domain"/>
</dbReference>
<name>A0A399SFM5_9BACT</name>
<comment type="subcellular location">
    <subcellularLocation>
        <location evidence="1">Cell membrane</location>
    </subcellularLocation>
</comment>
<feature type="compositionally biased region" description="Basic and acidic residues" evidence="8">
    <location>
        <begin position="201"/>
        <end position="211"/>
    </location>
</feature>
<dbReference type="PANTHER" id="PTHR21174:SF0">
    <property type="entry name" value="HD PHOSPHOHYDROLASE FAMILY PROTEIN-RELATED"/>
    <property type="match status" value="1"/>
</dbReference>
<evidence type="ECO:0000256" key="1">
    <source>
        <dbReference type="ARBA" id="ARBA00004236"/>
    </source>
</evidence>
<keyword evidence="4" id="KW-0547">Nucleotide-binding</keyword>
<feature type="transmembrane region" description="Helical" evidence="9">
    <location>
        <begin position="369"/>
        <end position="392"/>
    </location>
</feature>
<keyword evidence="5 9" id="KW-1133">Transmembrane helix</keyword>
<gene>
    <name evidence="11" type="ORF">D1627_03655</name>
</gene>
<dbReference type="PANTHER" id="PTHR21174">
    <property type="match status" value="1"/>
</dbReference>
<dbReference type="EMBL" id="QWGE01000001">
    <property type="protein sequence ID" value="RIJ42946.1"/>
    <property type="molecule type" value="Genomic_DNA"/>
</dbReference>
<evidence type="ECO:0000256" key="6">
    <source>
        <dbReference type="ARBA" id="ARBA00023118"/>
    </source>
</evidence>
<evidence type="ECO:0000256" key="5">
    <source>
        <dbReference type="ARBA" id="ARBA00022989"/>
    </source>
</evidence>
<evidence type="ECO:0000256" key="4">
    <source>
        <dbReference type="ARBA" id="ARBA00022741"/>
    </source>
</evidence>
<dbReference type="RefSeq" id="WP_119430828.1">
    <property type="nucleotide sequence ID" value="NZ_QWGE01000001.1"/>
</dbReference>
<dbReference type="Gene3D" id="1.10.3210.10">
    <property type="entry name" value="Hypothetical protein af1432"/>
    <property type="match status" value="1"/>
</dbReference>
<dbReference type="CDD" id="cd00077">
    <property type="entry name" value="HDc"/>
    <property type="match status" value="1"/>
</dbReference>
<dbReference type="GO" id="GO:0000166">
    <property type="term" value="F:nucleotide binding"/>
    <property type="evidence" value="ECO:0007669"/>
    <property type="project" value="UniProtKB-KW"/>
</dbReference>
<dbReference type="InterPro" id="IPR003607">
    <property type="entry name" value="HD/PDEase_dom"/>
</dbReference>
<dbReference type="OrthoDB" id="5728337at2"/>